<dbReference type="InterPro" id="IPR003593">
    <property type="entry name" value="AAA+_ATPase"/>
</dbReference>
<accession>A0A060DXA9</accession>
<dbReference type="InterPro" id="IPR017871">
    <property type="entry name" value="ABC_transporter-like_CS"/>
</dbReference>
<evidence type="ECO:0000259" key="8">
    <source>
        <dbReference type="PROSITE" id="PS50893"/>
    </source>
</evidence>
<geneLocation type="plasmid" evidence="9 10">
    <name>AbAZ39_p2</name>
</geneLocation>
<dbReference type="Pfam" id="PF00005">
    <property type="entry name" value="ABC_tran"/>
    <property type="match status" value="1"/>
</dbReference>
<dbReference type="Gene3D" id="3.40.50.300">
    <property type="entry name" value="P-loop containing nucleotide triphosphate hydrolases"/>
    <property type="match status" value="1"/>
</dbReference>
<dbReference type="GO" id="GO:0055085">
    <property type="term" value="P:transmembrane transport"/>
    <property type="evidence" value="ECO:0007669"/>
    <property type="project" value="UniProtKB-ARBA"/>
</dbReference>
<dbReference type="NCBIfam" id="TIGR01727">
    <property type="entry name" value="oligo_HPY"/>
    <property type="match status" value="1"/>
</dbReference>
<proteinExistence type="inferred from homology"/>
<dbReference type="Pfam" id="PF08352">
    <property type="entry name" value="oligo_HPY"/>
    <property type="match status" value="1"/>
</dbReference>
<dbReference type="RefSeq" id="WP_308217019.1">
    <property type="nucleotide sequence ID" value="NZ_CP007795.1"/>
</dbReference>
<keyword evidence="3" id="KW-0813">Transport</keyword>
<keyword evidence="9" id="KW-0614">Plasmid</keyword>
<evidence type="ECO:0000256" key="1">
    <source>
        <dbReference type="ARBA" id="ARBA00004417"/>
    </source>
</evidence>
<keyword evidence="4" id="KW-1003">Cell membrane</keyword>
<evidence type="ECO:0000313" key="10">
    <source>
        <dbReference type="Proteomes" id="UP000027186"/>
    </source>
</evidence>
<comment type="subcellular location">
    <subcellularLocation>
        <location evidence="1">Cell inner membrane</location>
        <topology evidence="1">Peripheral membrane protein</topology>
    </subcellularLocation>
</comment>
<dbReference type="KEGG" id="abq:ABAZ39_26750"/>
<evidence type="ECO:0000256" key="4">
    <source>
        <dbReference type="ARBA" id="ARBA00022475"/>
    </source>
</evidence>
<dbReference type="InterPro" id="IPR003439">
    <property type="entry name" value="ABC_transporter-like_ATP-bd"/>
</dbReference>
<dbReference type="GO" id="GO:0016887">
    <property type="term" value="F:ATP hydrolysis activity"/>
    <property type="evidence" value="ECO:0007669"/>
    <property type="project" value="InterPro"/>
</dbReference>
<evidence type="ECO:0000256" key="3">
    <source>
        <dbReference type="ARBA" id="ARBA00022448"/>
    </source>
</evidence>
<name>A0A060DXA9_9PROT</name>
<evidence type="ECO:0000313" key="9">
    <source>
        <dbReference type="EMBL" id="AIB15474.1"/>
    </source>
</evidence>
<evidence type="ECO:0000256" key="7">
    <source>
        <dbReference type="ARBA" id="ARBA00023136"/>
    </source>
</evidence>
<dbReference type="SMART" id="SM00382">
    <property type="entry name" value="AAA"/>
    <property type="match status" value="1"/>
</dbReference>
<dbReference type="EMBL" id="CP007795">
    <property type="protein sequence ID" value="AIB15474.1"/>
    <property type="molecule type" value="Genomic_DNA"/>
</dbReference>
<dbReference type="SUPFAM" id="SSF52540">
    <property type="entry name" value="P-loop containing nucleoside triphosphate hydrolases"/>
    <property type="match status" value="1"/>
</dbReference>
<comment type="similarity">
    <text evidence="2">Belongs to the ABC transporter superfamily.</text>
</comment>
<dbReference type="PANTHER" id="PTHR43297:SF2">
    <property type="entry name" value="DIPEPTIDE TRANSPORT ATP-BINDING PROTEIN DPPD"/>
    <property type="match status" value="1"/>
</dbReference>
<dbReference type="CDD" id="cd03257">
    <property type="entry name" value="ABC_NikE_OppD_transporters"/>
    <property type="match status" value="1"/>
</dbReference>
<dbReference type="InterPro" id="IPR013563">
    <property type="entry name" value="Oligopep_ABC_C"/>
</dbReference>
<dbReference type="GO" id="GO:0015833">
    <property type="term" value="P:peptide transport"/>
    <property type="evidence" value="ECO:0007669"/>
    <property type="project" value="InterPro"/>
</dbReference>
<dbReference type="GO" id="GO:0005886">
    <property type="term" value="C:plasma membrane"/>
    <property type="evidence" value="ECO:0007669"/>
    <property type="project" value="UniProtKB-SubCell"/>
</dbReference>
<keyword evidence="6 9" id="KW-0067">ATP-binding</keyword>
<evidence type="ECO:0000256" key="2">
    <source>
        <dbReference type="ARBA" id="ARBA00005417"/>
    </source>
</evidence>
<dbReference type="PANTHER" id="PTHR43297">
    <property type="entry name" value="OLIGOPEPTIDE TRANSPORT ATP-BINDING PROTEIN APPD"/>
    <property type="match status" value="1"/>
</dbReference>
<keyword evidence="7" id="KW-0472">Membrane</keyword>
<evidence type="ECO:0000256" key="5">
    <source>
        <dbReference type="ARBA" id="ARBA00022741"/>
    </source>
</evidence>
<reference evidence="9 10" key="1">
    <citation type="journal article" date="2014" name="Genome Announc.">
        <title>Complete Genome Sequence of the Model Rhizosphere Strain Azospirillum brasilense Az39, Successfully Applied in Agriculture.</title>
        <authorList>
            <person name="Rivera D."/>
            <person name="Revale S."/>
            <person name="Molina R."/>
            <person name="Gualpa J."/>
            <person name="Puente M."/>
            <person name="Maroniche G."/>
            <person name="Paris G."/>
            <person name="Baker D."/>
            <person name="Clavijo B."/>
            <person name="McLay K."/>
            <person name="Spaepen S."/>
            <person name="Perticari A."/>
            <person name="Vazquez M."/>
            <person name="Wisniewski-Dye F."/>
            <person name="Watkins C."/>
            <person name="Martinez-Abarca F."/>
            <person name="Vanderleyden J."/>
            <person name="Cassan F."/>
        </authorList>
    </citation>
    <scope>NUCLEOTIDE SEQUENCE [LARGE SCALE GENOMIC DNA]</scope>
    <source>
        <strain evidence="9 10">Az39</strain>
        <plasmid evidence="9">AbAZ39_p2</plasmid>
    </source>
</reference>
<dbReference type="InterPro" id="IPR027417">
    <property type="entry name" value="P-loop_NTPase"/>
</dbReference>
<dbReference type="AlphaFoldDB" id="A0A060DXA9"/>
<dbReference type="PROSITE" id="PS00211">
    <property type="entry name" value="ABC_TRANSPORTER_1"/>
    <property type="match status" value="1"/>
</dbReference>
<organism evidence="9 10">
    <name type="scientific">Azospirillum argentinense</name>
    <dbReference type="NCBI Taxonomy" id="2970906"/>
    <lineage>
        <taxon>Bacteria</taxon>
        <taxon>Pseudomonadati</taxon>
        <taxon>Pseudomonadota</taxon>
        <taxon>Alphaproteobacteria</taxon>
        <taxon>Rhodospirillales</taxon>
        <taxon>Azospirillaceae</taxon>
        <taxon>Azospirillum</taxon>
    </lineage>
</organism>
<dbReference type="Proteomes" id="UP000027186">
    <property type="component" value="Plasmid AbAZ39_p2"/>
</dbReference>
<dbReference type="GO" id="GO:0005524">
    <property type="term" value="F:ATP binding"/>
    <property type="evidence" value="ECO:0007669"/>
    <property type="project" value="UniProtKB-KW"/>
</dbReference>
<sequence length="357" mass="38437">MPNKAMPNLHPVAPAAPVAPATAPRPVALELRDLTTVFPGDDGPVTVIDGVSLAVRAGGTLAVVGESGSGKSMTFLSALGLVAAPGRVRRGEVRIDGADILHQPPERLRRLRGAVISMIFQDPLTALNPVFTIGEQIVEVLRAHQRIGRSAARARAIELLARVQIPDPARRVDDYPHQLSGGQRQRVLIAMAIALSPKILIADEPTTALDVTVQAQILDLLADLQAETGMALVLITHDLGLVARYADDVAVMYAGRLVETGSMEEVFTRPRHPYTRALFRSIPRLDGPVDEELPAIEGQPPNVARLPPGCAFEPRCTVGRGRADCCTRRPLPLAGDRFGHRSACFHEDLSDRKEATR</sequence>
<gene>
    <name evidence="9" type="ORF">ABAZ39_26750</name>
</gene>
<dbReference type="PROSITE" id="PS50893">
    <property type="entry name" value="ABC_TRANSPORTER_2"/>
    <property type="match status" value="1"/>
</dbReference>
<feature type="domain" description="ABC transporter" evidence="8">
    <location>
        <begin position="29"/>
        <end position="279"/>
    </location>
</feature>
<dbReference type="InterPro" id="IPR050388">
    <property type="entry name" value="ABC_Ni/Peptide_Import"/>
</dbReference>
<evidence type="ECO:0000256" key="6">
    <source>
        <dbReference type="ARBA" id="ARBA00022840"/>
    </source>
</evidence>
<keyword evidence="5" id="KW-0547">Nucleotide-binding</keyword>
<dbReference type="FunFam" id="3.40.50.300:FF:000016">
    <property type="entry name" value="Oligopeptide ABC transporter ATP-binding component"/>
    <property type="match status" value="1"/>
</dbReference>
<protein>
    <submittedName>
        <fullName evidence="9">Methionine ABC transporter ATP-binding protein</fullName>
    </submittedName>
</protein>